<reference evidence="2" key="1">
    <citation type="submission" date="2011-11" db="EMBL/GenBank/DDBJ databases">
        <title>Complete sequence of Desulfosporosinus orientis DSM 765.</title>
        <authorList>
            <person name="Lucas S."/>
            <person name="Han J."/>
            <person name="Lapidus A."/>
            <person name="Cheng J.-F."/>
            <person name="Goodwin L."/>
            <person name="Pitluck S."/>
            <person name="Peters L."/>
            <person name="Ovchinnikova G."/>
            <person name="Teshima H."/>
            <person name="Detter J.C."/>
            <person name="Han C."/>
            <person name="Tapia R."/>
            <person name="Land M."/>
            <person name="Hauser L."/>
            <person name="Kyrpides N."/>
            <person name="Ivanova N."/>
            <person name="Pagani I."/>
            <person name="Pester M."/>
            <person name="Spring S."/>
            <person name="Ollivier B."/>
            <person name="Rattei T."/>
            <person name="Klenk H.-P."/>
            <person name="Wagner M."/>
            <person name="Loy A."/>
            <person name="Woyke T."/>
        </authorList>
    </citation>
    <scope>NUCLEOTIDE SEQUENCE [LARGE SCALE GENOMIC DNA]</scope>
    <source>
        <strain evidence="2">ATCC 19365 / DSM 765 / NCIMB 8382 / VKM B-1628</strain>
    </source>
</reference>
<dbReference type="STRING" id="768706.Desor_2845"/>
<dbReference type="InterPro" id="IPR012347">
    <property type="entry name" value="Ferritin-like"/>
</dbReference>
<gene>
    <name evidence="1" type="ordered locus">Desor_2845</name>
</gene>
<dbReference type="Gene3D" id="1.20.1260.10">
    <property type="match status" value="1"/>
</dbReference>
<name>G7WDQ2_DESOD</name>
<proteinExistence type="predicted"/>
<accession>G7WDQ2</accession>
<evidence type="ECO:0000313" key="2">
    <source>
        <dbReference type="Proteomes" id="UP000006346"/>
    </source>
</evidence>
<reference evidence="1 2" key="2">
    <citation type="journal article" date="2012" name="J. Bacteriol.">
        <title>Complete genome sequences of Desulfosporosinus orientis DSM765T, Desulfosporosinus youngiae DSM17734T, Desulfosporosinus meridiei DSM13257T, and Desulfosporosinus acidiphilus DSM22704T.</title>
        <authorList>
            <person name="Pester M."/>
            <person name="Brambilla E."/>
            <person name="Alazard D."/>
            <person name="Rattei T."/>
            <person name="Weinmaier T."/>
            <person name="Han J."/>
            <person name="Lucas S."/>
            <person name="Lapidus A."/>
            <person name="Cheng J.F."/>
            <person name="Goodwin L."/>
            <person name="Pitluck S."/>
            <person name="Peters L."/>
            <person name="Ovchinnikova G."/>
            <person name="Teshima H."/>
            <person name="Detter J.C."/>
            <person name="Han C.S."/>
            <person name="Tapia R."/>
            <person name="Land M.L."/>
            <person name="Hauser L."/>
            <person name="Kyrpides N.C."/>
            <person name="Ivanova N.N."/>
            <person name="Pagani I."/>
            <person name="Huntmann M."/>
            <person name="Wei C.L."/>
            <person name="Davenport K.W."/>
            <person name="Daligault H."/>
            <person name="Chain P.S."/>
            <person name="Chen A."/>
            <person name="Mavromatis K."/>
            <person name="Markowitz V."/>
            <person name="Szeto E."/>
            <person name="Mikhailova N."/>
            <person name="Pati A."/>
            <person name="Wagner M."/>
            <person name="Woyke T."/>
            <person name="Ollivier B."/>
            <person name="Klenk H.P."/>
            <person name="Spring S."/>
            <person name="Loy A."/>
        </authorList>
    </citation>
    <scope>NUCLEOTIDE SEQUENCE [LARGE SCALE GENOMIC DNA]</scope>
    <source>
        <strain evidence="2">ATCC 19365 / DSM 765 / NCIMB 8382 / VKM B-1628</strain>
    </source>
</reference>
<dbReference type="KEGG" id="dor:Desor_2845"/>
<dbReference type="PATRIC" id="fig|768706.3.peg.2852"/>
<protein>
    <submittedName>
        <fullName evidence="1">Uncharacterized protein</fullName>
    </submittedName>
</protein>
<dbReference type="Proteomes" id="UP000006346">
    <property type="component" value="Chromosome"/>
</dbReference>
<dbReference type="HOGENOM" id="CLU_191305_1_0_9"/>
<dbReference type="AlphaFoldDB" id="G7WDQ2"/>
<dbReference type="RefSeq" id="WP_014185185.1">
    <property type="nucleotide sequence ID" value="NC_016584.1"/>
</dbReference>
<dbReference type="EMBL" id="CP003108">
    <property type="protein sequence ID" value="AET68377.1"/>
    <property type="molecule type" value="Genomic_DNA"/>
</dbReference>
<sequence>MENQNELTAHEMLKMHEIISNENLGIKKSESIISMVKDQELVSFIQNSVATRRQKLKVFQDLVFSKNLQ</sequence>
<dbReference type="OrthoDB" id="1799500at2"/>
<organism evidence="1 2">
    <name type="scientific">Desulfosporosinus orientis (strain ATCC 19365 / DSM 765 / NCIMB 8382 / VKM B-1628 / Singapore I)</name>
    <name type="common">Desulfotomaculum orientis</name>
    <dbReference type="NCBI Taxonomy" id="768706"/>
    <lineage>
        <taxon>Bacteria</taxon>
        <taxon>Bacillati</taxon>
        <taxon>Bacillota</taxon>
        <taxon>Clostridia</taxon>
        <taxon>Eubacteriales</taxon>
        <taxon>Desulfitobacteriaceae</taxon>
        <taxon>Desulfosporosinus</taxon>
    </lineage>
</organism>
<keyword evidence="2" id="KW-1185">Reference proteome</keyword>
<evidence type="ECO:0000313" key="1">
    <source>
        <dbReference type="EMBL" id="AET68377.1"/>
    </source>
</evidence>